<name>W8B510_CERCA</name>
<accession>W8B510</accession>
<sequence length="145" mass="15474">DDDDDDDDNVDDDNTVGTEVAATEMNYENNDDMDKIEIIADSENLALTNVDLATSTNCVNVVAGSKIFNVTAISETAVSATQVVHDNDDGDDDDSSNQYEESEYIVSGCNDDLQANNQLQVLRVETLPTAVIAATATTTTTTAIT</sequence>
<feature type="non-terminal residue" evidence="1">
    <location>
        <position position="1"/>
    </location>
</feature>
<proteinExistence type="evidence at transcript level"/>
<reference evidence="1" key="1">
    <citation type="submission" date="2013-07" db="EMBL/GenBank/DDBJ databases">
        <authorList>
            <person name="Geib S."/>
        </authorList>
    </citation>
    <scope>NUCLEOTIDE SEQUENCE</scope>
</reference>
<feature type="non-terminal residue" evidence="1">
    <location>
        <position position="145"/>
    </location>
</feature>
<dbReference type="EMBL" id="GAMC01012888">
    <property type="protein sequence ID" value="JAB93667.1"/>
    <property type="molecule type" value="mRNA"/>
</dbReference>
<reference evidence="1" key="2">
    <citation type="journal article" date="2014" name="BMC Genomics">
        <title>A genomic perspective to assessing quality of mass-reared SIT flies used in Mediterranean fruit fly (Ceratitis capitata) eradication in California.</title>
        <authorList>
            <person name="Calla B."/>
            <person name="Hall B."/>
            <person name="Hou S."/>
            <person name="Geib S.M."/>
        </authorList>
    </citation>
    <scope>NUCLEOTIDE SEQUENCE</scope>
</reference>
<dbReference type="AlphaFoldDB" id="W8B510"/>
<protein>
    <submittedName>
        <fullName evidence="1">Uncharacterized protein</fullName>
    </submittedName>
</protein>
<organism evidence="1">
    <name type="scientific">Ceratitis capitata</name>
    <name type="common">Mediterranean fruit fly</name>
    <name type="synonym">Tephritis capitata</name>
    <dbReference type="NCBI Taxonomy" id="7213"/>
    <lineage>
        <taxon>Eukaryota</taxon>
        <taxon>Metazoa</taxon>
        <taxon>Ecdysozoa</taxon>
        <taxon>Arthropoda</taxon>
        <taxon>Hexapoda</taxon>
        <taxon>Insecta</taxon>
        <taxon>Pterygota</taxon>
        <taxon>Neoptera</taxon>
        <taxon>Endopterygota</taxon>
        <taxon>Diptera</taxon>
        <taxon>Brachycera</taxon>
        <taxon>Muscomorpha</taxon>
        <taxon>Tephritoidea</taxon>
        <taxon>Tephritidae</taxon>
        <taxon>Ceratitis</taxon>
        <taxon>Ceratitis</taxon>
    </lineage>
</organism>
<evidence type="ECO:0000313" key="1">
    <source>
        <dbReference type="EMBL" id="JAB93667.1"/>
    </source>
</evidence>